<dbReference type="GO" id="GO:0004497">
    <property type="term" value="F:monooxygenase activity"/>
    <property type="evidence" value="ECO:0007669"/>
    <property type="project" value="InterPro"/>
</dbReference>
<comment type="caution">
    <text evidence="1">The sequence shown here is derived from an EMBL/GenBank/DDBJ whole genome shotgun (WGS) entry which is preliminary data.</text>
</comment>
<keyword evidence="2" id="KW-1185">Reference proteome</keyword>
<dbReference type="Gene3D" id="1.10.630.10">
    <property type="entry name" value="Cytochrome P450"/>
    <property type="match status" value="1"/>
</dbReference>
<accession>A0AAU9PR28</accession>
<dbReference type="InterPro" id="IPR036396">
    <property type="entry name" value="Cyt_P450_sf"/>
</dbReference>
<dbReference type="Pfam" id="PF00067">
    <property type="entry name" value="p450"/>
    <property type="match status" value="1"/>
</dbReference>
<organism evidence="1 2">
    <name type="scientific">Lactuca virosa</name>
    <dbReference type="NCBI Taxonomy" id="75947"/>
    <lineage>
        <taxon>Eukaryota</taxon>
        <taxon>Viridiplantae</taxon>
        <taxon>Streptophyta</taxon>
        <taxon>Embryophyta</taxon>
        <taxon>Tracheophyta</taxon>
        <taxon>Spermatophyta</taxon>
        <taxon>Magnoliopsida</taxon>
        <taxon>eudicotyledons</taxon>
        <taxon>Gunneridae</taxon>
        <taxon>Pentapetalae</taxon>
        <taxon>asterids</taxon>
        <taxon>campanulids</taxon>
        <taxon>Asterales</taxon>
        <taxon>Asteraceae</taxon>
        <taxon>Cichorioideae</taxon>
        <taxon>Cichorieae</taxon>
        <taxon>Lactucinae</taxon>
        <taxon>Lactuca</taxon>
    </lineage>
</organism>
<dbReference type="SUPFAM" id="SSF48264">
    <property type="entry name" value="Cytochrome P450"/>
    <property type="match status" value="1"/>
</dbReference>
<dbReference type="GO" id="GO:0005506">
    <property type="term" value="F:iron ion binding"/>
    <property type="evidence" value="ECO:0007669"/>
    <property type="project" value="InterPro"/>
</dbReference>
<dbReference type="PANTHER" id="PTHR47951">
    <property type="entry name" value="OS08G0547900 PROTEIN"/>
    <property type="match status" value="1"/>
</dbReference>
<evidence type="ECO:0000313" key="2">
    <source>
        <dbReference type="Proteomes" id="UP001157418"/>
    </source>
</evidence>
<sequence>MAHIYGPIFKFHLGSELHVVINTLDLVKAVVREQNDIFANRNPSIAALTISYGGIYVVWSDNNSYWRNLRKIFAHKVLNNKNLEACRLLFSTEANVLASMVWENTSDPNAK</sequence>
<reference evidence="1 2" key="1">
    <citation type="submission" date="2022-01" db="EMBL/GenBank/DDBJ databases">
        <authorList>
            <person name="Xiong W."/>
            <person name="Schranz E."/>
        </authorList>
    </citation>
    <scope>NUCLEOTIDE SEQUENCE [LARGE SCALE GENOMIC DNA]</scope>
</reference>
<dbReference type="InterPro" id="IPR001128">
    <property type="entry name" value="Cyt_P450"/>
</dbReference>
<dbReference type="PANTHER" id="PTHR47951:SF7">
    <property type="entry name" value="FLAVONOID 3',5'-HYDROXYLASE-LIKE ISOFORM X1"/>
    <property type="match status" value="1"/>
</dbReference>
<proteinExistence type="predicted"/>
<dbReference type="EMBL" id="CAKMRJ010005745">
    <property type="protein sequence ID" value="CAH1452740.1"/>
    <property type="molecule type" value="Genomic_DNA"/>
</dbReference>
<protein>
    <recommendedName>
        <fullName evidence="3">Cytochrome P450</fullName>
    </recommendedName>
</protein>
<name>A0AAU9PR28_9ASTR</name>
<dbReference type="GO" id="GO:0020037">
    <property type="term" value="F:heme binding"/>
    <property type="evidence" value="ECO:0007669"/>
    <property type="project" value="InterPro"/>
</dbReference>
<gene>
    <name evidence="1" type="ORF">LVIROSA_LOCUS38028</name>
</gene>
<dbReference type="GO" id="GO:0016705">
    <property type="term" value="F:oxidoreductase activity, acting on paired donors, with incorporation or reduction of molecular oxygen"/>
    <property type="evidence" value="ECO:0007669"/>
    <property type="project" value="InterPro"/>
</dbReference>
<evidence type="ECO:0000313" key="1">
    <source>
        <dbReference type="EMBL" id="CAH1452740.1"/>
    </source>
</evidence>
<dbReference type="AlphaFoldDB" id="A0AAU9PR28"/>
<dbReference type="Proteomes" id="UP001157418">
    <property type="component" value="Unassembled WGS sequence"/>
</dbReference>
<evidence type="ECO:0008006" key="3">
    <source>
        <dbReference type="Google" id="ProtNLM"/>
    </source>
</evidence>